<evidence type="ECO:0000313" key="4">
    <source>
        <dbReference type="Proteomes" id="UP001297361"/>
    </source>
</evidence>
<sequence>MQTTQRAVLIHAYGDATAAQLATIDRPTAGPGQVLVQVGAAGVNAIDWKVRSGYVRDAFPLQLPAVLGAELAGVVVAVGPGTTRFQVGDRVMGAVGGLGAYAEYVALDAARLAPTPEGLDDVHAAAIPVAAVTAWQSLRHAGPVQPGQRILIHGAAGGVGSYAVQFAKRVGAQVFATASATQLDYVRSLGADHVIDYRAQRFEDIATHIDLVLDYVGSAVLAPSWQVLAPGGAIVSTAAPDITAHTPAGHRGLWFTSQPDAALLQRLALEVAQGTLQARLGEVVGVADLPLAIERIRTTAHSGKVVADFSR</sequence>
<evidence type="ECO:0000259" key="2">
    <source>
        <dbReference type="SMART" id="SM00829"/>
    </source>
</evidence>
<dbReference type="AlphaFoldDB" id="A0AAJ3CEI2"/>
<dbReference type="InterPro" id="IPR013154">
    <property type="entry name" value="ADH-like_N"/>
</dbReference>
<comment type="caution">
    <text evidence="3">The sequence shown here is derived from an EMBL/GenBank/DDBJ whole genome shotgun (WGS) entry which is preliminary data.</text>
</comment>
<reference evidence="3" key="2">
    <citation type="submission" date="2024-01" db="EMBL/GenBank/DDBJ databases">
        <title>Long-read genome sequencing of X. campestris pv. papavericola.</title>
        <authorList>
            <person name="Hussain R.M.F."/>
            <person name="Greer S."/>
            <person name="Harrison J."/>
            <person name="Grant M."/>
            <person name="Vicente J."/>
            <person name="Studholme D.J."/>
        </authorList>
    </citation>
    <scope>NUCLEOTIDE SEQUENCE</scope>
    <source>
        <strain evidence="3">NCPPB 2970</strain>
    </source>
</reference>
<dbReference type="InterPro" id="IPR050700">
    <property type="entry name" value="YIM1/Zinc_Alcohol_DH_Fams"/>
</dbReference>
<dbReference type="InterPro" id="IPR036291">
    <property type="entry name" value="NAD(P)-bd_dom_sf"/>
</dbReference>
<reference evidence="3" key="1">
    <citation type="submission" date="2021-10" db="EMBL/GenBank/DDBJ databases">
        <authorList>
            <person name="Hussein R."/>
            <person name="Harrison J."/>
            <person name="Studholme D.J."/>
            <person name="Vicente J."/>
            <person name="Grant M."/>
        </authorList>
    </citation>
    <scope>NUCLEOTIDE SEQUENCE</scope>
    <source>
        <strain evidence="3">NCPPB 2970</strain>
    </source>
</reference>
<dbReference type="RefSeq" id="WP_228426540.1">
    <property type="nucleotide sequence ID" value="NZ_JAJFNJ020000003.1"/>
</dbReference>
<dbReference type="GO" id="GO:0008270">
    <property type="term" value="F:zinc ion binding"/>
    <property type="evidence" value="ECO:0007669"/>
    <property type="project" value="InterPro"/>
</dbReference>
<feature type="domain" description="Enoyl reductase (ER)" evidence="2">
    <location>
        <begin position="14"/>
        <end position="307"/>
    </location>
</feature>
<dbReference type="InterPro" id="IPR011032">
    <property type="entry name" value="GroES-like_sf"/>
</dbReference>
<accession>A0AAJ3CEI2</accession>
<dbReference type="SUPFAM" id="SSF50129">
    <property type="entry name" value="GroES-like"/>
    <property type="match status" value="1"/>
</dbReference>
<proteinExistence type="predicted"/>
<keyword evidence="1 3" id="KW-0560">Oxidoreductase</keyword>
<protein>
    <submittedName>
        <fullName evidence="3">NADP-dependent oxidoreductase</fullName>
        <ecNumber evidence="3">1.-.-.-</ecNumber>
    </submittedName>
</protein>
<dbReference type="Pfam" id="PF13602">
    <property type="entry name" value="ADH_zinc_N_2"/>
    <property type="match status" value="1"/>
</dbReference>
<dbReference type="PROSITE" id="PS01162">
    <property type="entry name" value="QOR_ZETA_CRYSTAL"/>
    <property type="match status" value="1"/>
</dbReference>
<name>A0AAJ3CEI2_XANCA</name>
<dbReference type="Pfam" id="PF08240">
    <property type="entry name" value="ADH_N"/>
    <property type="match status" value="1"/>
</dbReference>
<dbReference type="EMBL" id="JAJFNJ020000003">
    <property type="protein sequence ID" value="MEC3888110.1"/>
    <property type="molecule type" value="Genomic_DNA"/>
</dbReference>
<evidence type="ECO:0000256" key="1">
    <source>
        <dbReference type="ARBA" id="ARBA00023002"/>
    </source>
</evidence>
<dbReference type="PANTHER" id="PTHR11695">
    <property type="entry name" value="ALCOHOL DEHYDROGENASE RELATED"/>
    <property type="match status" value="1"/>
</dbReference>
<dbReference type="GO" id="GO:0016491">
    <property type="term" value="F:oxidoreductase activity"/>
    <property type="evidence" value="ECO:0007669"/>
    <property type="project" value="UniProtKB-KW"/>
</dbReference>
<dbReference type="Proteomes" id="UP001297361">
    <property type="component" value="Unassembled WGS sequence"/>
</dbReference>
<dbReference type="InterPro" id="IPR020843">
    <property type="entry name" value="ER"/>
</dbReference>
<dbReference type="EC" id="1.-.-.-" evidence="3"/>
<dbReference type="InterPro" id="IPR002364">
    <property type="entry name" value="Quin_OxRdtase/zeta-crystal_CS"/>
</dbReference>
<organism evidence="3 4">
    <name type="scientific">Xanthomonas campestris pv. papavericola</name>
    <dbReference type="NCBI Taxonomy" id="487881"/>
    <lineage>
        <taxon>Bacteria</taxon>
        <taxon>Pseudomonadati</taxon>
        <taxon>Pseudomonadota</taxon>
        <taxon>Gammaproteobacteria</taxon>
        <taxon>Lysobacterales</taxon>
        <taxon>Lysobacteraceae</taxon>
        <taxon>Xanthomonas</taxon>
    </lineage>
</organism>
<evidence type="ECO:0000313" key="3">
    <source>
        <dbReference type="EMBL" id="MEC3888110.1"/>
    </source>
</evidence>
<dbReference type="Gene3D" id="3.40.50.720">
    <property type="entry name" value="NAD(P)-binding Rossmann-like Domain"/>
    <property type="match status" value="1"/>
</dbReference>
<dbReference type="CDD" id="cd05289">
    <property type="entry name" value="MDR_like_2"/>
    <property type="match status" value="1"/>
</dbReference>
<dbReference type="PANTHER" id="PTHR11695:SF294">
    <property type="entry name" value="RETICULON-4-INTERACTING PROTEIN 1, MITOCHONDRIAL"/>
    <property type="match status" value="1"/>
</dbReference>
<dbReference type="SMART" id="SM00829">
    <property type="entry name" value="PKS_ER"/>
    <property type="match status" value="1"/>
</dbReference>
<dbReference type="SUPFAM" id="SSF51735">
    <property type="entry name" value="NAD(P)-binding Rossmann-fold domains"/>
    <property type="match status" value="1"/>
</dbReference>
<dbReference type="Gene3D" id="3.90.180.10">
    <property type="entry name" value="Medium-chain alcohol dehydrogenases, catalytic domain"/>
    <property type="match status" value="1"/>
</dbReference>
<gene>
    <name evidence="3" type="ORF">LLE72_010200</name>
</gene>